<sequence length="163" mass="17337">MNKGMITQAIAAGVAAATLGLATPGFARDEAKEYANAKLVQDFYAELETATASGKIKDQVDAIAVKYLAPNYIQHMEGAPSGRDGFVQLLGSMQPGPPLPPAKLLALMADGDKVIQVTSRDLPNPVTHTPKATLIWNMFRIENGQLAEHWDSTPGFGLPPAKP</sequence>
<gene>
    <name evidence="2" type="ORF">CCR94_03570</name>
</gene>
<comment type="caution">
    <text evidence="2">The sequence shown here is derived from an EMBL/GenBank/DDBJ whole genome shotgun (WGS) entry which is preliminary data.</text>
</comment>
<keyword evidence="3" id="KW-1185">Reference proteome</keyword>
<feature type="chain" id="PRO_5018038343" description="SnoaL-like domain-containing protein" evidence="1">
    <location>
        <begin position="28"/>
        <end position="163"/>
    </location>
</feature>
<evidence type="ECO:0000256" key="1">
    <source>
        <dbReference type="SAM" id="SignalP"/>
    </source>
</evidence>
<evidence type="ECO:0008006" key="4">
    <source>
        <dbReference type="Google" id="ProtNLM"/>
    </source>
</evidence>
<reference evidence="2 3" key="1">
    <citation type="journal article" date="2018" name="Arch. Microbiol.">
        <title>New insights into the metabolic potential of the phototrophic purple bacterium Rhodopila globiformis DSM 161(T) from its draft genome sequence and evidence for a vanadium-dependent nitrogenase.</title>
        <authorList>
            <person name="Imhoff J.F."/>
            <person name="Rahn T."/>
            <person name="Kunzel S."/>
            <person name="Neulinger S.C."/>
        </authorList>
    </citation>
    <scope>NUCLEOTIDE SEQUENCE [LARGE SCALE GENOMIC DNA]</scope>
    <source>
        <strain evidence="2 3">DSM 16996</strain>
    </source>
</reference>
<dbReference type="AlphaFoldDB" id="A0A2S6NEB9"/>
<dbReference type="SUPFAM" id="SSF54427">
    <property type="entry name" value="NTF2-like"/>
    <property type="match status" value="1"/>
</dbReference>
<keyword evidence="1" id="KW-0732">Signal</keyword>
<dbReference type="EMBL" id="NHSJ01000033">
    <property type="protein sequence ID" value="PPQ32956.1"/>
    <property type="molecule type" value="Genomic_DNA"/>
</dbReference>
<dbReference type="Gene3D" id="3.10.450.50">
    <property type="match status" value="1"/>
</dbReference>
<protein>
    <recommendedName>
        <fullName evidence="4">SnoaL-like domain-containing protein</fullName>
    </recommendedName>
</protein>
<evidence type="ECO:0000313" key="2">
    <source>
        <dbReference type="EMBL" id="PPQ32956.1"/>
    </source>
</evidence>
<dbReference type="Proteomes" id="UP000239089">
    <property type="component" value="Unassembled WGS sequence"/>
</dbReference>
<organism evidence="2 3">
    <name type="scientific">Rhodoblastus sphagnicola</name>
    <dbReference type="NCBI Taxonomy" id="333368"/>
    <lineage>
        <taxon>Bacteria</taxon>
        <taxon>Pseudomonadati</taxon>
        <taxon>Pseudomonadota</taxon>
        <taxon>Alphaproteobacteria</taxon>
        <taxon>Hyphomicrobiales</taxon>
        <taxon>Rhodoblastaceae</taxon>
        <taxon>Rhodoblastus</taxon>
    </lineage>
</organism>
<feature type="signal peptide" evidence="1">
    <location>
        <begin position="1"/>
        <end position="27"/>
    </location>
</feature>
<name>A0A2S6NEB9_9HYPH</name>
<proteinExistence type="predicted"/>
<evidence type="ECO:0000313" key="3">
    <source>
        <dbReference type="Proteomes" id="UP000239089"/>
    </source>
</evidence>
<accession>A0A2S6NEB9</accession>
<dbReference type="InterPro" id="IPR032710">
    <property type="entry name" value="NTF2-like_dom_sf"/>
</dbReference>